<feature type="signal peptide" evidence="1">
    <location>
        <begin position="1"/>
        <end position="20"/>
    </location>
</feature>
<dbReference type="Pfam" id="PF00652">
    <property type="entry name" value="Ricin_B_lectin"/>
    <property type="match status" value="1"/>
</dbReference>
<evidence type="ECO:0000313" key="3">
    <source>
        <dbReference type="EMBL" id="KAG5637045.1"/>
    </source>
</evidence>
<dbReference type="InterPro" id="IPR035992">
    <property type="entry name" value="Ricin_B-like_lectins"/>
</dbReference>
<evidence type="ECO:0000259" key="2">
    <source>
        <dbReference type="Pfam" id="PF00652"/>
    </source>
</evidence>
<dbReference type="Gene3D" id="1.20.1280.50">
    <property type="match status" value="1"/>
</dbReference>
<gene>
    <name evidence="3" type="ORF">H0H81_005996</name>
</gene>
<reference evidence="3" key="1">
    <citation type="submission" date="2021-02" db="EMBL/GenBank/DDBJ databases">
        <authorList>
            <person name="Nieuwenhuis M."/>
            <person name="Van De Peppel L.J.J."/>
        </authorList>
    </citation>
    <scope>NUCLEOTIDE SEQUENCE</scope>
    <source>
        <strain evidence="3">D49</strain>
    </source>
</reference>
<proteinExistence type="predicted"/>
<dbReference type="OrthoDB" id="3221235at2759"/>
<comment type="caution">
    <text evidence="3">The sequence shown here is derived from an EMBL/GenBank/DDBJ whole genome shotgun (WGS) entry which is preliminary data.</text>
</comment>
<name>A0A9P7FXF6_9AGAR</name>
<protein>
    <recommendedName>
        <fullName evidence="2">Ricin B lectin domain-containing protein</fullName>
    </recommendedName>
</protein>
<evidence type="ECO:0000313" key="4">
    <source>
        <dbReference type="Proteomes" id="UP000717328"/>
    </source>
</evidence>
<feature type="chain" id="PRO_5040167323" description="Ricin B lectin domain-containing protein" evidence="1">
    <location>
        <begin position="21"/>
        <end position="856"/>
    </location>
</feature>
<dbReference type="Proteomes" id="UP000717328">
    <property type="component" value="Unassembled WGS sequence"/>
</dbReference>
<dbReference type="InterPro" id="IPR032675">
    <property type="entry name" value="LRR_dom_sf"/>
</dbReference>
<dbReference type="Gene3D" id="2.80.10.50">
    <property type="match status" value="1"/>
</dbReference>
<organism evidence="3 4">
    <name type="scientific">Sphagnurus paluster</name>
    <dbReference type="NCBI Taxonomy" id="117069"/>
    <lineage>
        <taxon>Eukaryota</taxon>
        <taxon>Fungi</taxon>
        <taxon>Dikarya</taxon>
        <taxon>Basidiomycota</taxon>
        <taxon>Agaricomycotina</taxon>
        <taxon>Agaricomycetes</taxon>
        <taxon>Agaricomycetidae</taxon>
        <taxon>Agaricales</taxon>
        <taxon>Tricholomatineae</taxon>
        <taxon>Lyophyllaceae</taxon>
        <taxon>Sphagnurus</taxon>
    </lineage>
</organism>
<feature type="domain" description="Ricin B lectin" evidence="2">
    <location>
        <begin position="164"/>
        <end position="250"/>
    </location>
</feature>
<dbReference type="SUPFAM" id="SSF81383">
    <property type="entry name" value="F-box domain"/>
    <property type="match status" value="1"/>
</dbReference>
<dbReference type="Gene3D" id="3.80.10.10">
    <property type="entry name" value="Ribonuclease Inhibitor"/>
    <property type="match status" value="1"/>
</dbReference>
<reference evidence="3" key="2">
    <citation type="submission" date="2021-10" db="EMBL/GenBank/DDBJ databases">
        <title>Phylogenomics reveals ancestral predisposition of the termite-cultivated fungus Termitomyces towards a domesticated lifestyle.</title>
        <authorList>
            <person name="Auxier B."/>
            <person name="Grum-Grzhimaylo A."/>
            <person name="Cardenas M.E."/>
            <person name="Lodge J.D."/>
            <person name="Laessoe T."/>
            <person name="Pedersen O."/>
            <person name="Smith M.E."/>
            <person name="Kuyper T.W."/>
            <person name="Franco-Molano E.A."/>
            <person name="Baroni T.J."/>
            <person name="Aanen D.K."/>
        </authorList>
    </citation>
    <scope>NUCLEOTIDE SEQUENCE</scope>
    <source>
        <strain evidence="3">D49</strain>
    </source>
</reference>
<keyword evidence="1" id="KW-0732">Signal</keyword>
<dbReference type="InterPro" id="IPR000772">
    <property type="entry name" value="Ricin_B_lectin"/>
</dbReference>
<dbReference type="EMBL" id="JABCKI010005866">
    <property type="protein sequence ID" value="KAG5637045.1"/>
    <property type="molecule type" value="Genomic_DNA"/>
</dbReference>
<dbReference type="AlphaFoldDB" id="A0A9P7FXF6"/>
<dbReference type="InterPro" id="IPR036047">
    <property type="entry name" value="F-box-like_dom_sf"/>
</dbReference>
<dbReference type="SUPFAM" id="SSF50370">
    <property type="entry name" value="Ricin B-like lectins"/>
    <property type="match status" value="1"/>
</dbReference>
<keyword evidence="4" id="KW-1185">Reference proteome</keyword>
<evidence type="ECO:0000256" key="1">
    <source>
        <dbReference type="SAM" id="SignalP"/>
    </source>
</evidence>
<dbReference type="PROSITE" id="PS50231">
    <property type="entry name" value="RICIN_B_LECTIN"/>
    <property type="match status" value="1"/>
</dbReference>
<sequence length="856" mass="94454">MHSLPLFLTVIAFSAPSALARLYNIINSCGQDIDPYINVNQQHDGSIAAGGLMTRTYGQDWNGAIYTDANGGDGVTEARTTRAQFFGEYMYYYIVIDTSRLNTGISIEPSAPATPPNVTDFPAPSSTPPHSPLFECPGKDIGYTVTFCPNGDFPPPVDDEPVAIHPDGDNSKCLDSGDATPGTPVKINECSGSVGQQWSITPGTISLAVYNTLSCVDTGTNPATGAGMKMQDCSLSLDPSQTWSYTANKHFQIVGLKVPDLSSSALFCLQSAFRPEKFETKTAAVDDWEINEIKRTLWRNNSRPSAYAQRTLEGLRASATAVIAEIDNDLLGIQAEVNRLLIKIRSLLAVRSHQENLVKDYSAPLSSVRLLPSDILVEIFKYVLPERLNSSPNMFPLALRCVCSAWREAVLAHPSLWNGLLPLTRTLPERDNDYIIYSFTRTPSGGLSFSIFSPGQSHQMSYPYIETTTVFRSISPFYRLLSKLEIKIRLFQSALPFLSLPRGSIPLLEEIRLEIQFGQVGRATSPWTVFEDVPCLRRVQFTLPPGLFQNRLADVLPWKQFTHVVVTSPIELPLFVIIMLQSTQLHHASFCFDVYAQDSESHAIRTLFRSPVQLASLSTLTIQAFSGNKADVHEALLGEIMSKLDLPALQKLDLVGLTYALPLKMTSIIPSRRHLTSLRSLVLSDLYTTIPELTEILSNCRALMELSLCLDNIGPFPISPVSILHTLSRTNVQDQTAPQPPSSVGHNFSCLTSFNFGFRCNTVEESKAVAAEFSMILSTWLTDLHRQTPLKKARFYISDHVLVNKPGHVAVLTRLSEQLHKWMAPGNVRSDEVLNLTTNLITDSASIGTHFLGGVL</sequence>
<dbReference type="SUPFAM" id="SSF52047">
    <property type="entry name" value="RNI-like"/>
    <property type="match status" value="1"/>
</dbReference>
<accession>A0A9P7FXF6</accession>